<dbReference type="NCBIfam" id="NF009726">
    <property type="entry name" value="PRK13253.1"/>
    <property type="match status" value="1"/>
</dbReference>
<reference evidence="5 6" key="1">
    <citation type="submission" date="2020-02" db="EMBL/GenBank/DDBJ databases">
        <title>Sequencing the genomes of 1000 actinobacteria strains.</title>
        <authorList>
            <person name="Klenk H.-P."/>
        </authorList>
    </citation>
    <scope>NUCLEOTIDE SEQUENCE [LARGE SCALE GENOMIC DNA]</scope>
    <source>
        <strain evidence="5 6">DSM 19609</strain>
    </source>
</reference>
<dbReference type="RefSeq" id="WP_167166123.1">
    <property type="nucleotide sequence ID" value="NZ_BAAAOO010000015.1"/>
</dbReference>
<keyword evidence="5" id="KW-0456">Lyase</keyword>
<dbReference type="Proteomes" id="UP000749311">
    <property type="component" value="Unassembled WGS sequence"/>
</dbReference>
<sequence>MRIVRSAMAGTLESSDALVRVSAHDTLEVNITSTVQARYGATITTVVRETLDRLQIDTGVVTVDDKGALDCTLRARVETAVCRACDERPDWNVIVGWAR</sequence>
<evidence type="ECO:0000313" key="6">
    <source>
        <dbReference type="Proteomes" id="UP000749311"/>
    </source>
</evidence>
<evidence type="ECO:0000256" key="3">
    <source>
        <dbReference type="ARBA" id="ARBA00022553"/>
    </source>
</evidence>
<dbReference type="PIRSF" id="PIRSF002736">
    <property type="entry name" value="Citrt_lyas_gamma"/>
    <property type="match status" value="1"/>
</dbReference>
<dbReference type="InterPro" id="IPR023439">
    <property type="entry name" value="Mal_deCO2ase/Cit_lyase_ACP"/>
</dbReference>
<evidence type="ECO:0000256" key="1">
    <source>
        <dbReference type="ARBA" id="ARBA00004496"/>
    </source>
</evidence>
<dbReference type="NCBIfam" id="TIGR01608">
    <property type="entry name" value="citD"/>
    <property type="match status" value="1"/>
</dbReference>
<feature type="modified residue" description="O-(phosphoribosyl dephospho-coenzyme A)serine" evidence="4">
    <location>
        <position position="14"/>
    </location>
</feature>
<proteinExistence type="inferred from homology"/>
<dbReference type="GO" id="GO:0016829">
    <property type="term" value="F:lyase activity"/>
    <property type="evidence" value="ECO:0007669"/>
    <property type="project" value="UniProtKB-KW"/>
</dbReference>
<accession>A0ABX0SG25</accession>
<comment type="caution">
    <text evidence="5">The sequence shown here is derived from an EMBL/GenBank/DDBJ whole genome shotgun (WGS) entry which is preliminary data.</text>
</comment>
<name>A0ABX0SG25_9ACTN</name>
<comment type="subcellular location">
    <subcellularLocation>
        <location evidence="1 4">Cytoplasm</location>
    </subcellularLocation>
</comment>
<dbReference type="EMBL" id="JAAMOZ010000001">
    <property type="protein sequence ID" value="NIH56864.1"/>
    <property type="molecule type" value="Genomic_DNA"/>
</dbReference>
<comment type="similarity">
    <text evidence="4">Belongs to the CitD family.</text>
</comment>
<evidence type="ECO:0000256" key="2">
    <source>
        <dbReference type="ARBA" id="ARBA00022490"/>
    </source>
</evidence>
<dbReference type="InterPro" id="IPR006495">
    <property type="entry name" value="CitD"/>
</dbReference>
<dbReference type="Pfam" id="PF06857">
    <property type="entry name" value="ACP"/>
    <property type="match status" value="1"/>
</dbReference>
<keyword evidence="2 4" id="KW-0963">Cytoplasm</keyword>
<comment type="function">
    <text evidence="4">Covalent carrier of the coenzyme of citrate lyase.</text>
</comment>
<keyword evidence="6" id="KW-1185">Reference proteome</keyword>
<protein>
    <recommendedName>
        <fullName evidence="4">Citrate lyase acyl carrier protein</fullName>
    </recommendedName>
    <alternativeName>
        <fullName evidence="4">Citrate lyase gamma chain</fullName>
    </alternativeName>
</protein>
<evidence type="ECO:0000313" key="5">
    <source>
        <dbReference type="EMBL" id="NIH56864.1"/>
    </source>
</evidence>
<gene>
    <name evidence="4" type="primary">citD</name>
    <name evidence="5" type="ORF">FB473_001509</name>
</gene>
<dbReference type="HAMAP" id="MF_00805">
    <property type="entry name" value="CitD"/>
    <property type="match status" value="1"/>
</dbReference>
<evidence type="ECO:0000256" key="4">
    <source>
        <dbReference type="HAMAP-Rule" id="MF_00805"/>
    </source>
</evidence>
<organism evidence="5 6">
    <name type="scientific">Brooklawnia cerclae</name>
    <dbReference type="NCBI Taxonomy" id="349934"/>
    <lineage>
        <taxon>Bacteria</taxon>
        <taxon>Bacillati</taxon>
        <taxon>Actinomycetota</taxon>
        <taxon>Actinomycetes</taxon>
        <taxon>Propionibacteriales</taxon>
        <taxon>Propionibacteriaceae</taxon>
        <taxon>Brooklawnia</taxon>
    </lineage>
</organism>
<comment type="subunit">
    <text evidence="4">Oligomer with a subunit composition of (alpha,beta,gamma)6.</text>
</comment>
<keyword evidence="3 4" id="KW-0597">Phosphoprotein</keyword>